<keyword evidence="4 14" id="KW-0732">Signal</keyword>
<dbReference type="Gene3D" id="2.40.440.10">
    <property type="entry name" value="L,D-transpeptidase catalytic domain-like"/>
    <property type="match status" value="1"/>
</dbReference>
<keyword evidence="8" id="KW-0564">Palmitate</keyword>
<evidence type="ECO:0000259" key="15">
    <source>
        <dbReference type="PROSITE" id="PS52029"/>
    </source>
</evidence>
<keyword evidence="3" id="KW-0808">Transferase</keyword>
<dbReference type="InterPro" id="IPR050979">
    <property type="entry name" value="LD-transpeptidase"/>
</dbReference>
<keyword evidence="10" id="KW-0012">Acyltransferase</keyword>
<dbReference type="EMBL" id="LMWP01000019">
    <property type="protein sequence ID" value="KUN25545.1"/>
    <property type="molecule type" value="Genomic_DNA"/>
</dbReference>
<dbReference type="GO" id="GO:0018104">
    <property type="term" value="P:peptidoglycan-protein cross-linking"/>
    <property type="evidence" value="ECO:0007669"/>
    <property type="project" value="TreeGrafter"/>
</dbReference>
<comment type="pathway">
    <text evidence="12">Glycan biosynthesis.</text>
</comment>
<evidence type="ECO:0000256" key="14">
    <source>
        <dbReference type="SAM" id="SignalP"/>
    </source>
</evidence>
<dbReference type="RefSeq" id="WP_014672237.1">
    <property type="nucleotide sequence ID" value="NZ_KQ948357.1"/>
</dbReference>
<evidence type="ECO:0000256" key="6">
    <source>
        <dbReference type="ARBA" id="ARBA00022984"/>
    </source>
</evidence>
<gene>
    <name evidence="16" type="ORF">AQJ11_19205</name>
</gene>
<evidence type="ECO:0000256" key="10">
    <source>
        <dbReference type="ARBA" id="ARBA00023315"/>
    </source>
</evidence>
<sequence length="420" mass="45135">MNHIPRTRTVVSCALLVTALGAGVTACGSDGNPLSAKPYDAAGLISFNGPTEAGKRADPDKPLEVTADGDEGRITDVTAQDSTGRHVAGELAADGSRWHSTSPLAANAHYTVTVSTEDEDGAPGRKVFTFDTSQPTTKQRLNVTFGPEKGTYGVGQPITAQLDHEIKDKAQRAVVEQALRVDSAPAVQGAWHWVDNKELHYRPKDYWPAHATIQVHSNLEGVKIGDRLWGGKAKPLKITTGDRIEAVTDAATHQMTVYKNGEEINQIPVTTGKPGFETRNGVKVVLAKQYFVRMRGTTVGIAEGSADSYDLPVYYATRVTWSGEYVHAAPWSVGSQGYANVSHGCTGMSTSNAEWFFDTVREGDIVKVVNSNGDDMEPFGNGFGDWNVDWQKWRQGSALFNGKPDGPAPGDALRVQPAAA</sequence>
<evidence type="ECO:0000256" key="8">
    <source>
        <dbReference type="ARBA" id="ARBA00023139"/>
    </source>
</evidence>
<dbReference type="PANTHER" id="PTHR30582:SF2">
    <property type="entry name" value="L,D-TRANSPEPTIDASE YCIB-RELATED"/>
    <property type="match status" value="1"/>
</dbReference>
<dbReference type="Pfam" id="PF17964">
    <property type="entry name" value="Big_10"/>
    <property type="match status" value="1"/>
</dbReference>
<feature type="active site" description="Nucleophile" evidence="13">
    <location>
        <position position="345"/>
    </location>
</feature>
<dbReference type="UniPathway" id="UPA00219"/>
<feature type="active site" description="Proton donor/acceptor" evidence="13">
    <location>
        <position position="327"/>
    </location>
</feature>
<keyword evidence="9" id="KW-0449">Lipoprotein</keyword>
<dbReference type="GO" id="GO:0008360">
    <property type="term" value="P:regulation of cell shape"/>
    <property type="evidence" value="ECO:0007669"/>
    <property type="project" value="UniProtKB-UniRule"/>
</dbReference>
<evidence type="ECO:0000256" key="7">
    <source>
        <dbReference type="ARBA" id="ARBA00023136"/>
    </source>
</evidence>
<feature type="domain" description="L,D-TPase catalytic" evidence="15">
    <location>
        <begin position="244"/>
        <end position="369"/>
    </location>
</feature>
<evidence type="ECO:0000313" key="16">
    <source>
        <dbReference type="EMBL" id="KUN25545.1"/>
    </source>
</evidence>
<dbReference type="InterPro" id="IPR005490">
    <property type="entry name" value="LD_TPept_cat_dom"/>
</dbReference>
<dbReference type="CDD" id="cd16913">
    <property type="entry name" value="YkuD_like"/>
    <property type="match status" value="1"/>
</dbReference>
<dbReference type="GO" id="GO:0071972">
    <property type="term" value="F:peptidoglycan L,D-transpeptidase activity"/>
    <property type="evidence" value="ECO:0007669"/>
    <property type="project" value="TreeGrafter"/>
</dbReference>
<comment type="pathway">
    <text evidence="1 13">Cell wall biogenesis; peptidoglycan biosynthesis.</text>
</comment>
<dbReference type="Pfam" id="PF03734">
    <property type="entry name" value="YkuD"/>
    <property type="match status" value="1"/>
</dbReference>
<dbReference type="PANTHER" id="PTHR30582">
    <property type="entry name" value="L,D-TRANSPEPTIDASE"/>
    <property type="match status" value="1"/>
</dbReference>
<evidence type="ECO:0000313" key="17">
    <source>
        <dbReference type="Proteomes" id="UP000053398"/>
    </source>
</evidence>
<evidence type="ECO:0000256" key="4">
    <source>
        <dbReference type="ARBA" id="ARBA00022729"/>
    </source>
</evidence>
<dbReference type="InterPro" id="IPR038063">
    <property type="entry name" value="Transpep_catalytic_dom"/>
</dbReference>
<dbReference type="InterPro" id="IPR041280">
    <property type="entry name" value="Big_10"/>
</dbReference>
<name>A0A101Q996_STRCK</name>
<dbReference type="Proteomes" id="UP000053398">
    <property type="component" value="Unassembled WGS sequence"/>
</dbReference>
<comment type="caution">
    <text evidence="16">The sequence shown here is derived from an EMBL/GenBank/DDBJ whole genome shotgun (WGS) entry which is preliminary data.</text>
</comment>
<protein>
    <recommendedName>
        <fullName evidence="15">L,D-TPase catalytic domain-containing protein</fullName>
    </recommendedName>
</protein>
<keyword evidence="7" id="KW-0472">Membrane</keyword>
<proteinExistence type="predicted"/>
<organism evidence="16 17">
    <name type="scientific">Streptomyces corchorusii</name>
    <name type="common">Streptomyces chibaensis</name>
    <dbReference type="NCBI Taxonomy" id="1903"/>
    <lineage>
        <taxon>Bacteria</taxon>
        <taxon>Bacillati</taxon>
        <taxon>Actinomycetota</taxon>
        <taxon>Actinomycetes</taxon>
        <taxon>Kitasatosporales</taxon>
        <taxon>Streptomycetaceae</taxon>
        <taxon>Streptomyces</taxon>
    </lineage>
</organism>
<keyword evidence="2" id="KW-1003">Cell membrane</keyword>
<dbReference type="FunFam" id="2.60.40.3780:FF:000001">
    <property type="entry name" value="L,D-transpeptidase 2"/>
    <property type="match status" value="1"/>
</dbReference>
<dbReference type="GO" id="GO:0016746">
    <property type="term" value="F:acyltransferase activity"/>
    <property type="evidence" value="ECO:0007669"/>
    <property type="project" value="UniProtKB-KW"/>
</dbReference>
<dbReference type="GO" id="GO:0005576">
    <property type="term" value="C:extracellular region"/>
    <property type="evidence" value="ECO:0007669"/>
    <property type="project" value="TreeGrafter"/>
</dbReference>
<feature type="signal peptide" evidence="14">
    <location>
        <begin position="1"/>
        <end position="28"/>
    </location>
</feature>
<reference evidence="16 17" key="1">
    <citation type="submission" date="2015-10" db="EMBL/GenBank/DDBJ databases">
        <title>Draft genome sequence of Streptomyces corchorusii DSM 40340, type strain for the species Streptomyces corchorusii.</title>
        <authorList>
            <person name="Ruckert C."/>
            <person name="Winkler A."/>
            <person name="Kalinowski J."/>
            <person name="Kampfer P."/>
            <person name="Glaeser S."/>
        </authorList>
    </citation>
    <scope>NUCLEOTIDE SEQUENCE [LARGE SCALE GENOMIC DNA]</scope>
    <source>
        <strain evidence="16 17">DSM 40340</strain>
    </source>
</reference>
<evidence type="ECO:0000256" key="3">
    <source>
        <dbReference type="ARBA" id="ARBA00022679"/>
    </source>
</evidence>
<dbReference type="PROSITE" id="PS52029">
    <property type="entry name" value="LD_TPASE"/>
    <property type="match status" value="1"/>
</dbReference>
<evidence type="ECO:0000256" key="9">
    <source>
        <dbReference type="ARBA" id="ARBA00023288"/>
    </source>
</evidence>
<evidence type="ECO:0000256" key="5">
    <source>
        <dbReference type="ARBA" id="ARBA00022960"/>
    </source>
</evidence>
<evidence type="ECO:0000256" key="1">
    <source>
        <dbReference type="ARBA" id="ARBA00004752"/>
    </source>
</evidence>
<dbReference type="Gene3D" id="2.60.40.3710">
    <property type="match status" value="1"/>
</dbReference>
<dbReference type="SUPFAM" id="SSF141523">
    <property type="entry name" value="L,D-transpeptidase catalytic domain-like"/>
    <property type="match status" value="1"/>
</dbReference>
<dbReference type="AlphaFoldDB" id="A0A101Q996"/>
<keyword evidence="17" id="KW-1185">Reference proteome</keyword>
<feature type="chain" id="PRO_5007103553" description="L,D-TPase catalytic domain-containing protein" evidence="14">
    <location>
        <begin position="29"/>
        <end position="420"/>
    </location>
</feature>
<keyword evidence="11 13" id="KW-0961">Cell wall biogenesis/degradation</keyword>
<accession>A0A101Q996</accession>
<evidence type="ECO:0000256" key="13">
    <source>
        <dbReference type="PROSITE-ProRule" id="PRU01373"/>
    </source>
</evidence>
<dbReference type="Gene3D" id="2.60.40.3780">
    <property type="match status" value="1"/>
</dbReference>
<dbReference type="PROSITE" id="PS51257">
    <property type="entry name" value="PROKAR_LIPOPROTEIN"/>
    <property type="match status" value="1"/>
</dbReference>
<evidence type="ECO:0000256" key="12">
    <source>
        <dbReference type="ARBA" id="ARBA00060592"/>
    </source>
</evidence>
<dbReference type="GO" id="GO:0071555">
    <property type="term" value="P:cell wall organization"/>
    <property type="evidence" value="ECO:0007669"/>
    <property type="project" value="UniProtKB-UniRule"/>
</dbReference>
<keyword evidence="6 13" id="KW-0573">Peptidoglycan synthesis</keyword>
<dbReference type="FunFam" id="2.40.440.10:FF:000005">
    <property type="entry name" value="L,D-transpeptidase 2"/>
    <property type="match status" value="1"/>
</dbReference>
<evidence type="ECO:0000256" key="2">
    <source>
        <dbReference type="ARBA" id="ARBA00022475"/>
    </source>
</evidence>
<evidence type="ECO:0000256" key="11">
    <source>
        <dbReference type="ARBA" id="ARBA00023316"/>
    </source>
</evidence>
<keyword evidence="5 13" id="KW-0133">Cell shape</keyword>